<accession>A0A3N7EJE0</accession>
<dbReference type="AlphaFoldDB" id="A0A3N7EJE0"/>
<organism evidence="1 2">
    <name type="scientific">Populus trichocarpa</name>
    <name type="common">Western balsam poplar</name>
    <name type="synonym">Populus balsamifera subsp. trichocarpa</name>
    <dbReference type="NCBI Taxonomy" id="3694"/>
    <lineage>
        <taxon>Eukaryota</taxon>
        <taxon>Viridiplantae</taxon>
        <taxon>Streptophyta</taxon>
        <taxon>Embryophyta</taxon>
        <taxon>Tracheophyta</taxon>
        <taxon>Spermatophyta</taxon>
        <taxon>Magnoliopsida</taxon>
        <taxon>eudicotyledons</taxon>
        <taxon>Gunneridae</taxon>
        <taxon>Pentapetalae</taxon>
        <taxon>rosids</taxon>
        <taxon>fabids</taxon>
        <taxon>Malpighiales</taxon>
        <taxon>Salicaceae</taxon>
        <taxon>Saliceae</taxon>
        <taxon>Populus</taxon>
    </lineage>
</organism>
<protein>
    <submittedName>
        <fullName evidence="1">Uncharacterized protein</fullName>
    </submittedName>
</protein>
<dbReference type="InParanoid" id="A0A3N7EJE0"/>
<dbReference type="Proteomes" id="UP000006729">
    <property type="component" value="Chromosome 2"/>
</dbReference>
<gene>
    <name evidence="1" type="ORF">POPTR_002G174250</name>
</gene>
<evidence type="ECO:0000313" key="1">
    <source>
        <dbReference type="EMBL" id="RQO87093.1"/>
    </source>
</evidence>
<keyword evidence="2" id="KW-1185">Reference proteome</keyword>
<name>A0A3N7EJE0_POPTR</name>
<reference evidence="1 2" key="1">
    <citation type="journal article" date="2006" name="Science">
        <title>The genome of black cottonwood, Populus trichocarpa (Torr. &amp; Gray).</title>
        <authorList>
            <person name="Tuskan G.A."/>
            <person name="Difazio S."/>
            <person name="Jansson S."/>
            <person name="Bohlmann J."/>
            <person name="Grigoriev I."/>
            <person name="Hellsten U."/>
            <person name="Putnam N."/>
            <person name="Ralph S."/>
            <person name="Rombauts S."/>
            <person name="Salamov A."/>
            <person name="Schein J."/>
            <person name="Sterck L."/>
            <person name="Aerts A."/>
            <person name="Bhalerao R.R."/>
            <person name="Bhalerao R.P."/>
            <person name="Blaudez D."/>
            <person name="Boerjan W."/>
            <person name="Brun A."/>
            <person name="Brunner A."/>
            <person name="Busov V."/>
            <person name="Campbell M."/>
            <person name="Carlson J."/>
            <person name="Chalot M."/>
            <person name="Chapman J."/>
            <person name="Chen G.L."/>
            <person name="Cooper D."/>
            <person name="Coutinho P.M."/>
            <person name="Couturier J."/>
            <person name="Covert S."/>
            <person name="Cronk Q."/>
            <person name="Cunningham R."/>
            <person name="Davis J."/>
            <person name="Degroeve S."/>
            <person name="Dejardin A."/>
            <person name="Depamphilis C."/>
            <person name="Detter J."/>
            <person name="Dirks B."/>
            <person name="Dubchak I."/>
            <person name="Duplessis S."/>
            <person name="Ehlting J."/>
            <person name="Ellis B."/>
            <person name="Gendler K."/>
            <person name="Goodstein D."/>
            <person name="Gribskov M."/>
            <person name="Grimwood J."/>
            <person name="Groover A."/>
            <person name="Gunter L."/>
            <person name="Hamberger B."/>
            <person name="Heinze B."/>
            <person name="Helariutta Y."/>
            <person name="Henrissat B."/>
            <person name="Holligan D."/>
            <person name="Holt R."/>
            <person name="Huang W."/>
            <person name="Islam-Faridi N."/>
            <person name="Jones S."/>
            <person name="Jones-Rhoades M."/>
            <person name="Jorgensen R."/>
            <person name="Joshi C."/>
            <person name="Kangasjarvi J."/>
            <person name="Karlsson J."/>
            <person name="Kelleher C."/>
            <person name="Kirkpatrick R."/>
            <person name="Kirst M."/>
            <person name="Kohler A."/>
            <person name="Kalluri U."/>
            <person name="Larimer F."/>
            <person name="Leebens-Mack J."/>
            <person name="Leple J.C."/>
            <person name="Locascio P."/>
            <person name="Lou Y."/>
            <person name="Lucas S."/>
            <person name="Martin F."/>
            <person name="Montanini B."/>
            <person name="Napoli C."/>
            <person name="Nelson D.R."/>
            <person name="Nelson C."/>
            <person name="Nieminen K."/>
            <person name="Nilsson O."/>
            <person name="Pereda V."/>
            <person name="Peter G."/>
            <person name="Philippe R."/>
            <person name="Pilate G."/>
            <person name="Poliakov A."/>
            <person name="Razumovskaya J."/>
            <person name="Richardson P."/>
            <person name="Rinaldi C."/>
            <person name="Ritland K."/>
            <person name="Rouze P."/>
            <person name="Ryaboy D."/>
            <person name="Schmutz J."/>
            <person name="Schrader J."/>
            <person name="Segerman B."/>
            <person name="Shin H."/>
            <person name="Siddiqui A."/>
            <person name="Sterky F."/>
            <person name="Terry A."/>
            <person name="Tsai C.J."/>
            <person name="Uberbacher E."/>
            <person name="Unneberg P."/>
            <person name="Vahala J."/>
            <person name="Wall K."/>
            <person name="Wessler S."/>
            <person name="Yang G."/>
            <person name="Yin T."/>
            <person name="Douglas C."/>
            <person name="Marra M."/>
            <person name="Sandberg G."/>
            <person name="Van de Peer Y."/>
            <person name="Rokhsar D."/>
        </authorList>
    </citation>
    <scope>NUCLEOTIDE SEQUENCE [LARGE SCALE GENOMIC DNA]</scope>
    <source>
        <strain evidence="2">cv. Nisqually</strain>
    </source>
</reference>
<evidence type="ECO:0000313" key="2">
    <source>
        <dbReference type="Proteomes" id="UP000006729"/>
    </source>
</evidence>
<proteinExistence type="predicted"/>
<dbReference type="EMBL" id="CM009291">
    <property type="protein sequence ID" value="RQO87093.1"/>
    <property type="molecule type" value="Genomic_DNA"/>
</dbReference>
<sequence>MNIIIIISKIWQNYMQCETSPNFANIDLMLVRSSVGLEFVGYGPITHLWPTVDGTAEPNFKLILESLIVSGG</sequence>